<dbReference type="SUPFAM" id="SSF51338">
    <property type="entry name" value="Composite domain of metallo-dependent hydrolases"/>
    <property type="match status" value="1"/>
</dbReference>
<protein>
    <submittedName>
        <fullName evidence="4">Amidohydrolase family protein</fullName>
    </submittedName>
</protein>
<dbReference type="EMBL" id="JAAIKB010000008">
    <property type="protein sequence ID" value="NGM22207.1"/>
    <property type="molecule type" value="Genomic_DNA"/>
</dbReference>
<evidence type="ECO:0000256" key="2">
    <source>
        <dbReference type="ARBA" id="ARBA00022801"/>
    </source>
</evidence>
<dbReference type="RefSeq" id="WP_164696107.1">
    <property type="nucleotide sequence ID" value="NZ_JAAIKB010000008.1"/>
</dbReference>
<evidence type="ECO:0000259" key="3">
    <source>
        <dbReference type="Pfam" id="PF01979"/>
    </source>
</evidence>
<name>A0A6M1LPV5_9PROT</name>
<reference evidence="4 5" key="1">
    <citation type="submission" date="2020-02" db="EMBL/GenBank/DDBJ databases">
        <authorList>
            <person name="Kim H.M."/>
            <person name="Jeon C.O."/>
        </authorList>
    </citation>
    <scope>NUCLEOTIDE SEQUENCE [LARGE SCALE GENOMIC DNA]</scope>
    <source>
        <strain evidence="4 5">PeD5</strain>
    </source>
</reference>
<dbReference type="InterPro" id="IPR006680">
    <property type="entry name" value="Amidohydro-rel"/>
</dbReference>
<dbReference type="InterPro" id="IPR050287">
    <property type="entry name" value="MTA/SAH_deaminase"/>
</dbReference>
<organism evidence="4 5">
    <name type="scientific">Falsiroseomonas algicola</name>
    <dbReference type="NCBI Taxonomy" id="2716930"/>
    <lineage>
        <taxon>Bacteria</taxon>
        <taxon>Pseudomonadati</taxon>
        <taxon>Pseudomonadota</taxon>
        <taxon>Alphaproteobacteria</taxon>
        <taxon>Acetobacterales</taxon>
        <taxon>Roseomonadaceae</taxon>
        <taxon>Falsiroseomonas</taxon>
    </lineage>
</organism>
<reference evidence="4 5" key="2">
    <citation type="submission" date="2020-03" db="EMBL/GenBank/DDBJ databases">
        <title>Roseomonas stagni sp. nov., isolated from pond water in Japan.</title>
        <authorList>
            <person name="Furuhata K."/>
            <person name="Miyamoto H."/>
            <person name="Goto K."/>
        </authorList>
    </citation>
    <scope>NUCLEOTIDE SEQUENCE [LARGE SCALE GENOMIC DNA]</scope>
    <source>
        <strain evidence="4 5">PeD5</strain>
    </source>
</reference>
<dbReference type="SUPFAM" id="SSF51556">
    <property type="entry name" value="Metallo-dependent hydrolases"/>
    <property type="match status" value="1"/>
</dbReference>
<dbReference type="Pfam" id="PF01979">
    <property type="entry name" value="Amidohydro_1"/>
    <property type="match status" value="1"/>
</dbReference>
<keyword evidence="5" id="KW-1185">Reference proteome</keyword>
<proteinExistence type="inferred from homology"/>
<dbReference type="InterPro" id="IPR032466">
    <property type="entry name" value="Metal_Hydrolase"/>
</dbReference>
<dbReference type="Gene3D" id="2.30.40.10">
    <property type="entry name" value="Urease, subunit C, domain 1"/>
    <property type="match status" value="1"/>
</dbReference>
<sequence>MALLLTHAAILTMDAAHRILRGHDIRIENGVIAAIGPDLSVVPGDEVIDCRHALVTPGLVNVHTHAATALFRGLAEDLPRDFWAGAYRVPGQERFTEADYALSLRAACAEFLLNGVTCIADRLAGMDRLAPVIEASGLRAVVGSTLTDARAAEAWAETDRLLARYGTDPARSRITTAIAPHALDSCSDALLAEVARRAEREGARVVLHVAQSAPEVAAVRARGHAGALACLRRAGLANARTVAAHAIYLEESEIEGWCEDGIAIAHCPASNLKIEARTIPLHRYVGRVPVGLGTDWTASDNAMDMIWEARLAALVGKQSAGDPTALPVATMLRMMTVDGARVLGLDPLIGSVEVGKRADLVTWNLDRLEMAPAHDLGANLLYSASPRSVRDVMVDGTVLVREGRLVREEEAALVAAMRRAGWGGLPA</sequence>
<evidence type="ECO:0000256" key="1">
    <source>
        <dbReference type="ARBA" id="ARBA00006745"/>
    </source>
</evidence>
<dbReference type="Gene3D" id="3.20.20.140">
    <property type="entry name" value="Metal-dependent hydrolases"/>
    <property type="match status" value="1"/>
</dbReference>
<comment type="similarity">
    <text evidence="1">Belongs to the metallo-dependent hydrolases superfamily. ATZ/TRZ family.</text>
</comment>
<dbReference type="PANTHER" id="PTHR43794">
    <property type="entry name" value="AMINOHYDROLASE SSNA-RELATED"/>
    <property type="match status" value="1"/>
</dbReference>
<keyword evidence="2" id="KW-0378">Hydrolase</keyword>
<evidence type="ECO:0000313" key="5">
    <source>
        <dbReference type="Proteomes" id="UP000475385"/>
    </source>
</evidence>
<dbReference type="Proteomes" id="UP000475385">
    <property type="component" value="Unassembled WGS sequence"/>
</dbReference>
<comment type="caution">
    <text evidence="4">The sequence shown here is derived from an EMBL/GenBank/DDBJ whole genome shotgun (WGS) entry which is preliminary data.</text>
</comment>
<dbReference type="AlphaFoldDB" id="A0A6M1LPV5"/>
<evidence type="ECO:0000313" key="4">
    <source>
        <dbReference type="EMBL" id="NGM22207.1"/>
    </source>
</evidence>
<dbReference type="PANTHER" id="PTHR43794:SF11">
    <property type="entry name" value="AMIDOHYDROLASE-RELATED DOMAIN-CONTAINING PROTEIN"/>
    <property type="match status" value="1"/>
</dbReference>
<gene>
    <name evidence="4" type="ORF">G3576_19465</name>
</gene>
<dbReference type="InterPro" id="IPR011059">
    <property type="entry name" value="Metal-dep_hydrolase_composite"/>
</dbReference>
<accession>A0A6M1LPV5</accession>
<feature type="domain" description="Amidohydrolase-related" evidence="3">
    <location>
        <begin position="54"/>
        <end position="398"/>
    </location>
</feature>
<dbReference type="GO" id="GO:0016810">
    <property type="term" value="F:hydrolase activity, acting on carbon-nitrogen (but not peptide) bonds"/>
    <property type="evidence" value="ECO:0007669"/>
    <property type="project" value="InterPro"/>
</dbReference>